<evidence type="ECO:0000313" key="2">
    <source>
        <dbReference type="Proteomes" id="UP001432322"/>
    </source>
</evidence>
<comment type="caution">
    <text evidence="1">The sequence shown here is derived from an EMBL/GenBank/DDBJ whole genome shotgun (WGS) entry which is preliminary data.</text>
</comment>
<dbReference type="AlphaFoldDB" id="A0AAV5UW97"/>
<organism evidence="1 2">
    <name type="scientific">Pristionchus fissidentatus</name>
    <dbReference type="NCBI Taxonomy" id="1538716"/>
    <lineage>
        <taxon>Eukaryota</taxon>
        <taxon>Metazoa</taxon>
        <taxon>Ecdysozoa</taxon>
        <taxon>Nematoda</taxon>
        <taxon>Chromadorea</taxon>
        <taxon>Rhabditida</taxon>
        <taxon>Rhabditina</taxon>
        <taxon>Diplogasteromorpha</taxon>
        <taxon>Diplogasteroidea</taxon>
        <taxon>Neodiplogasteridae</taxon>
        <taxon>Pristionchus</taxon>
    </lineage>
</organism>
<proteinExistence type="predicted"/>
<evidence type="ECO:0000313" key="1">
    <source>
        <dbReference type="EMBL" id="GMT11336.1"/>
    </source>
</evidence>
<gene>
    <name evidence="1" type="ORF">PFISCL1PPCAC_2633</name>
</gene>
<feature type="non-terminal residue" evidence="1">
    <location>
        <position position="76"/>
    </location>
</feature>
<accession>A0AAV5UW97</accession>
<feature type="non-terminal residue" evidence="1">
    <location>
        <position position="1"/>
    </location>
</feature>
<keyword evidence="2" id="KW-1185">Reference proteome</keyword>
<sequence length="76" mass="8188">SPKATVMDRLVLLQATSQLASFCVNSRPIGDSRLSEDVTEVTNSLLIKMLSGKCYALQLLFFTPLLSAKGVDAAIE</sequence>
<dbReference type="Proteomes" id="UP001432322">
    <property type="component" value="Unassembled WGS sequence"/>
</dbReference>
<protein>
    <submittedName>
        <fullName evidence="1">Uncharacterized protein</fullName>
    </submittedName>
</protein>
<name>A0AAV5UW97_9BILA</name>
<reference evidence="1" key="1">
    <citation type="submission" date="2023-10" db="EMBL/GenBank/DDBJ databases">
        <title>Genome assembly of Pristionchus species.</title>
        <authorList>
            <person name="Yoshida K."/>
            <person name="Sommer R.J."/>
        </authorList>
    </citation>
    <scope>NUCLEOTIDE SEQUENCE</scope>
    <source>
        <strain evidence="1">RS5133</strain>
    </source>
</reference>
<dbReference type="EMBL" id="BTSY01000001">
    <property type="protein sequence ID" value="GMT11336.1"/>
    <property type="molecule type" value="Genomic_DNA"/>
</dbReference>